<dbReference type="NCBIfam" id="TIGR00697">
    <property type="entry name" value="queuosine precursor transporter"/>
    <property type="match status" value="1"/>
</dbReference>
<evidence type="ECO:0000256" key="1">
    <source>
        <dbReference type="HAMAP-Rule" id="MF_02088"/>
    </source>
</evidence>
<comment type="subcellular location">
    <subcellularLocation>
        <location evidence="1">Cell membrane</location>
        <topology evidence="1">Multi-pass membrane protein</topology>
    </subcellularLocation>
</comment>
<organism evidence="2 3">
    <name type="scientific">Candidatus Roizmanbacteria bacterium GW2011_GWC2_41_7</name>
    <dbReference type="NCBI Taxonomy" id="1618487"/>
    <lineage>
        <taxon>Bacteria</taxon>
        <taxon>Candidatus Roizmaniibacteriota</taxon>
    </lineage>
</organism>
<proteinExistence type="inferred from homology"/>
<dbReference type="PANTHER" id="PTHR34300:SF2">
    <property type="entry name" value="QUEUOSINE PRECURSOR TRANSPORTER-RELATED"/>
    <property type="match status" value="1"/>
</dbReference>
<feature type="transmembrane region" description="Helical" evidence="1">
    <location>
        <begin position="12"/>
        <end position="35"/>
    </location>
</feature>
<dbReference type="PANTHER" id="PTHR34300">
    <property type="entry name" value="QUEUOSINE PRECURSOR TRANSPORTER-RELATED"/>
    <property type="match status" value="1"/>
</dbReference>
<sequence length="193" mass="21748">MGGKTFPVANIFGYQLNASVAIFVLPLIFTINDVVTEVYGRERTRSIIRSGLVVIFLILLFSLLTTSLPPSTRFTQSEQAYDTIFGLSARIAAASLTAFTVAEFLDVIIFVRLRKRLGKKALWLRNNTSNIISQFVDTTLFMTLAFYSLERGIGNNILFLSSLIVPYWTLKSLMSVIETPLVYFGVNWLKKEQ</sequence>
<evidence type="ECO:0000313" key="3">
    <source>
        <dbReference type="Proteomes" id="UP000034371"/>
    </source>
</evidence>
<dbReference type="Proteomes" id="UP000034371">
    <property type="component" value="Unassembled WGS sequence"/>
</dbReference>
<dbReference type="GO" id="GO:0022857">
    <property type="term" value="F:transmembrane transporter activity"/>
    <property type="evidence" value="ECO:0007669"/>
    <property type="project" value="UniProtKB-UniRule"/>
</dbReference>
<dbReference type="Pfam" id="PF02592">
    <property type="entry name" value="Vut_1"/>
    <property type="match status" value="1"/>
</dbReference>
<feature type="transmembrane region" description="Helical" evidence="1">
    <location>
        <begin position="84"/>
        <end position="111"/>
    </location>
</feature>
<keyword evidence="1" id="KW-1133">Transmembrane helix</keyword>
<evidence type="ECO:0000313" key="2">
    <source>
        <dbReference type="EMBL" id="KKS22685.1"/>
    </source>
</evidence>
<reference evidence="2 3" key="1">
    <citation type="journal article" date="2015" name="Nature">
        <title>rRNA introns, odd ribosomes, and small enigmatic genomes across a large radiation of phyla.</title>
        <authorList>
            <person name="Brown C.T."/>
            <person name="Hug L.A."/>
            <person name="Thomas B.C."/>
            <person name="Sharon I."/>
            <person name="Castelle C.J."/>
            <person name="Singh A."/>
            <person name="Wilkins M.J."/>
            <person name="Williams K.H."/>
            <person name="Banfield J.F."/>
        </authorList>
    </citation>
    <scope>NUCLEOTIDE SEQUENCE [LARGE SCALE GENOMIC DNA]</scope>
</reference>
<dbReference type="AlphaFoldDB" id="A0A0G0XCU7"/>
<keyword evidence="1" id="KW-0472">Membrane</keyword>
<feature type="transmembrane region" description="Helical" evidence="1">
    <location>
        <begin position="47"/>
        <end position="64"/>
    </location>
</feature>
<comment type="caution">
    <text evidence="2">The sequence shown here is derived from an EMBL/GenBank/DDBJ whole genome shotgun (WGS) entry which is preliminary data.</text>
</comment>
<gene>
    <name evidence="2" type="ORF">UU78_C0013G0011</name>
</gene>
<dbReference type="EMBL" id="LCBY01000013">
    <property type="protein sequence ID" value="KKS22685.1"/>
    <property type="molecule type" value="Genomic_DNA"/>
</dbReference>
<dbReference type="InterPro" id="IPR003744">
    <property type="entry name" value="YhhQ"/>
</dbReference>
<name>A0A0G0XCU7_9BACT</name>
<dbReference type="HAMAP" id="MF_02088">
    <property type="entry name" value="Q_prec_transport"/>
    <property type="match status" value="1"/>
</dbReference>
<comment type="function">
    <text evidence="1">Involved in the import of queuosine (Q) precursors, required for Q precursor salvage.</text>
</comment>
<dbReference type="GO" id="GO:0005886">
    <property type="term" value="C:plasma membrane"/>
    <property type="evidence" value="ECO:0007669"/>
    <property type="project" value="UniProtKB-SubCell"/>
</dbReference>
<keyword evidence="1" id="KW-0813">Transport</keyword>
<feature type="transmembrane region" description="Helical" evidence="1">
    <location>
        <begin position="131"/>
        <end position="149"/>
    </location>
</feature>
<keyword evidence="1" id="KW-0812">Transmembrane</keyword>
<protein>
    <recommendedName>
        <fullName evidence="1">Probable queuosine precursor transporter</fullName>
        <shortName evidence="1">Q precursor transporter</shortName>
    </recommendedName>
</protein>
<comment type="similarity">
    <text evidence="1">Belongs to the vitamin uptake transporter (VUT/ECF) (TC 2.A.88) family. Q precursor transporter subfamily.</text>
</comment>
<keyword evidence="1" id="KW-1003">Cell membrane</keyword>
<accession>A0A0G0XCU7</accession>
<feature type="transmembrane region" description="Helical" evidence="1">
    <location>
        <begin position="169"/>
        <end position="189"/>
    </location>
</feature>